<dbReference type="SUPFAM" id="SSF141000">
    <property type="entry name" value="Glu-tRNAGln amidotransferase C subunit"/>
    <property type="match status" value="1"/>
</dbReference>
<dbReference type="GO" id="GO:0070681">
    <property type="term" value="P:glutaminyl-tRNAGln biosynthesis via transamidation"/>
    <property type="evidence" value="ECO:0007669"/>
    <property type="project" value="TreeGrafter"/>
</dbReference>
<dbReference type="AlphaFoldDB" id="A0A3B1D4D1"/>
<dbReference type="Pfam" id="PF02686">
    <property type="entry name" value="GatC"/>
    <property type="match status" value="1"/>
</dbReference>
<gene>
    <name evidence="1" type="ORF">MNBD_NITROSPIRAE02-438</name>
</gene>
<protein>
    <submittedName>
        <fullName evidence="1">Aspartyl-tRNA(Asn) amidotransferase subunit C @ Glutamyl-tRNA(Gln) amidotransferase subunit C</fullName>
        <ecNumber evidence="1">6.3.5.6</ecNumber>
        <ecNumber evidence="1">6.3.5.7</ecNumber>
    </submittedName>
</protein>
<dbReference type="GO" id="GO:0016740">
    <property type="term" value="F:transferase activity"/>
    <property type="evidence" value="ECO:0007669"/>
    <property type="project" value="UniProtKB-KW"/>
</dbReference>
<reference evidence="1" key="1">
    <citation type="submission" date="2018-06" db="EMBL/GenBank/DDBJ databases">
        <authorList>
            <person name="Zhirakovskaya E."/>
        </authorList>
    </citation>
    <scope>NUCLEOTIDE SEQUENCE</scope>
</reference>
<dbReference type="EC" id="6.3.5.6" evidence="1"/>
<keyword evidence="1" id="KW-0808">Transferase</keyword>
<accession>A0A3B1D4D1</accession>
<dbReference type="GO" id="GO:0050566">
    <property type="term" value="F:asparaginyl-tRNA synthase (glutamine-hydrolyzing) activity"/>
    <property type="evidence" value="ECO:0007669"/>
    <property type="project" value="UniProtKB-EC"/>
</dbReference>
<dbReference type="PANTHER" id="PTHR15004">
    <property type="entry name" value="GLUTAMYL-TRNA(GLN) AMIDOTRANSFERASE SUBUNIT C, MITOCHONDRIAL"/>
    <property type="match status" value="1"/>
</dbReference>
<dbReference type="InterPro" id="IPR036113">
    <property type="entry name" value="Asp/Glu-ADT_sf_sub_c"/>
</dbReference>
<evidence type="ECO:0000313" key="1">
    <source>
        <dbReference type="EMBL" id="VAX30838.1"/>
    </source>
</evidence>
<organism evidence="1">
    <name type="scientific">hydrothermal vent metagenome</name>
    <dbReference type="NCBI Taxonomy" id="652676"/>
    <lineage>
        <taxon>unclassified sequences</taxon>
        <taxon>metagenomes</taxon>
        <taxon>ecological metagenomes</taxon>
    </lineage>
</organism>
<dbReference type="HAMAP" id="MF_00122">
    <property type="entry name" value="GatC"/>
    <property type="match status" value="1"/>
</dbReference>
<keyword evidence="1" id="KW-0436">Ligase</keyword>
<proteinExistence type="inferred from homology"/>
<name>A0A3B1D4D1_9ZZZZ</name>
<dbReference type="NCBIfam" id="TIGR00135">
    <property type="entry name" value="gatC"/>
    <property type="match status" value="1"/>
</dbReference>
<dbReference type="Gene3D" id="1.10.20.60">
    <property type="entry name" value="Glu-tRNAGln amidotransferase C subunit, N-terminal domain"/>
    <property type="match status" value="1"/>
</dbReference>
<feature type="non-terminal residue" evidence="1">
    <location>
        <position position="1"/>
    </location>
</feature>
<dbReference type="EMBL" id="UOGH01000179">
    <property type="protein sequence ID" value="VAX30838.1"/>
    <property type="molecule type" value="Genomic_DNA"/>
</dbReference>
<dbReference type="InterPro" id="IPR003837">
    <property type="entry name" value="GatC"/>
</dbReference>
<dbReference type="PANTHER" id="PTHR15004:SF0">
    <property type="entry name" value="GLUTAMYL-TRNA(GLN) AMIDOTRANSFERASE SUBUNIT C, MITOCHONDRIAL"/>
    <property type="match status" value="1"/>
</dbReference>
<dbReference type="GO" id="GO:0006450">
    <property type="term" value="P:regulation of translational fidelity"/>
    <property type="evidence" value="ECO:0007669"/>
    <property type="project" value="InterPro"/>
</dbReference>
<dbReference type="GO" id="GO:0050567">
    <property type="term" value="F:glutaminyl-tRNA synthase (glutamine-hydrolyzing) activity"/>
    <property type="evidence" value="ECO:0007669"/>
    <property type="project" value="UniProtKB-EC"/>
</dbReference>
<dbReference type="EC" id="6.3.5.7" evidence="1"/>
<sequence>SGSDVEHIARLARLGLNEDEKNIYGAQLNDILDYVDKLNELDTSGVEPTSHVIPVSNVFRDDVPGTSLPREEALRNAPRVSDGFYRVPKIIE</sequence>